<dbReference type="KEGG" id="hhl:Halha_1096"/>
<evidence type="ECO:0000313" key="1">
    <source>
        <dbReference type="EMBL" id="AGB41050.1"/>
    </source>
</evidence>
<accession>L0K922</accession>
<dbReference type="Gene3D" id="1.10.3540.10">
    <property type="entry name" value="uncharacterized protein from magnetospirillum magneticum domain"/>
    <property type="match status" value="1"/>
</dbReference>
<organism evidence="1 2">
    <name type="scientific">Halobacteroides halobius (strain ATCC 35273 / DSM 5150 / MD-1)</name>
    <dbReference type="NCBI Taxonomy" id="748449"/>
    <lineage>
        <taxon>Bacteria</taxon>
        <taxon>Bacillati</taxon>
        <taxon>Bacillota</taxon>
        <taxon>Clostridia</taxon>
        <taxon>Halanaerobiales</taxon>
        <taxon>Halobacteroidaceae</taxon>
        <taxon>Halobacteroides</taxon>
    </lineage>
</organism>
<dbReference type="InterPro" id="IPR023137">
    <property type="entry name" value="BrxA_sf"/>
</dbReference>
<dbReference type="Pfam" id="PF08849">
    <property type="entry name" value="BrxA"/>
    <property type="match status" value="1"/>
</dbReference>
<name>L0K922_HALHC</name>
<protein>
    <submittedName>
        <fullName evidence="1">Putative inner membrane protein (DUF1819)</fullName>
    </submittedName>
</protein>
<dbReference type="OrthoDB" id="3078533at2"/>
<proteinExistence type="predicted"/>
<dbReference type="STRING" id="748449.Halha_1096"/>
<dbReference type="Proteomes" id="UP000010880">
    <property type="component" value="Chromosome"/>
</dbReference>
<dbReference type="RefSeq" id="WP_015326775.1">
    <property type="nucleotide sequence ID" value="NC_019978.1"/>
</dbReference>
<sequence>MKKYSTRIKSTDFMYIEFKKVARLKLENPNLTSKEIKTRAVEDNIFQVDTVNRRKTIAKAMIRRLKVVDEYLLEQLANGVLDTSKQITLYTILKNDRLFFEFMREVYREKYLIKDPYLTDKDFNIFFHKKSEQSEKVAGWKDYTYYKLKQTIVRILFEAGFINHQDERRIVKPIMNQELIEHLNELGDQEYAKVMLAKIR</sequence>
<dbReference type="eggNOG" id="ENOG502ZAM1">
    <property type="taxonomic scope" value="Bacteria"/>
</dbReference>
<dbReference type="HOGENOM" id="CLU_087567_3_0_9"/>
<reference evidence="2" key="1">
    <citation type="submission" date="2012-02" db="EMBL/GenBank/DDBJ databases">
        <title>The complete genome of Halobacteroides halobius DSM 5150.</title>
        <authorList>
            <person name="Lucas S."/>
            <person name="Copeland A."/>
            <person name="Lapidus A."/>
            <person name="Glavina del Rio T."/>
            <person name="Dalin E."/>
            <person name="Tice H."/>
            <person name="Bruce D."/>
            <person name="Goodwin L."/>
            <person name="Pitluck S."/>
            <person name="Peters L."/>
            <person name="Mikhailova N."/>
            <person name="Gu W."/>
            <person name="Kyrpides N."/>
            <person name="Mavromatis K."/>
            <person name="Ivanova N."/>
            <person name="Brettin T."/>
            <person name="Detter J.C."/>
            <person name="Han C."/>
            <person name="Larimer F."/>
            <person name="Land M."/>
            <person name="Hauser L."/>
            <person name="Markowitz V."/>
            <person name="Cheng J.-F."/>
            <person name="Hugenholtz P."/>
            <person name="Woyke T."/>
            <person name="Wu D."/>
            <person name="Tindall B."/>
            <person name="Pomrenke H."/>
            <person name="Brambilla E."/>
            <person name="Klenk H.-P."/>
            <person name="Eisen J.A."/>
        </authorList>
    </citation>
    <scope>NUCLEOTIDE SEQUENCE [LARGE SCALE GENOMIC DNA]</scope>
    <source>
        <strain evidence="2">ATCC 35273 / DSM 5150 / MD-1</strain>
    </source>
</reference>
<gene>
    <name evidence="1" type="ordered locus">Halha_1096</name>
</gene>
<dbReference type="InterPro" id="IPR014948">
    <property type="entry name" value="BrxA"/>
</dbReference>
<dbReference type="EMBL" id="CP003359">
    <property type="protein sequence ID" value="AGB41050.1"/>
    <property type="molecule type" value="Genomic_DNA"/>
</dbReference>
<keyword evidence="2" id="KW-1185">Reference proteome</keyword>
<evidence type="ECO:0000313" key="2">
    <source>
        <dbReference type="Proteomes" id="UP000010880"/>
    </source>
</evidence>
<dbReference type="AlphaFoldDB" id="L0K922"/>